<dbReference type="CDD" id="cd01259">
    <property type="entry name" value="PH_APBB1IP"/>
    <property type="match status" value="1"/>
</dbReference>
<dbReference type="Gene3D" id="2.30.29.30">
    <property type="entry name" value="Pleckstrin-homology domain (PH domain)/Phosphotyrosine-binding domain (PTB)"/>
    <property type="match status" value="1"/>
</dbReference>
<protein>
    <submittedName>
        <fullName evidence="4">Uncharacterized protein</fullName>
    </submittedName>
</protein>
<dbReference type="InterPro" id="IPR001849">
    <property type="entry name" value="PH_domain"/>
</dbReference>
<reference evidence="4 5" key="1">
    <citation type="submission" date="2024-01" db="EMBL/GenBank/DDBJ databases">
        <title>The genome of the rayed Mediterranean limpet Patella caerulea (Linnaeus, 1758).</title>
        <authorList>
            <person name="Anh-Thu Weber A."/>
            <person name="Halstead-Nussloch G."/>
        </authorList>
    </citation>
    <scope>NUCLEOTIDE SEQUENCE [LARGE SCALE GENOMIC DNA]</scope>
    <source>
        <strain evidence="4">AATW-2023a</strain>
        <tissue evidence="4">Whole specimen</tissue>
    </source>
</reference>
<feature type="compositionally biased region" description="Polar residues" evidence="1">
    <location>
        <begin position="535"/>
        <end position="550"/>
    </location>
</feature>
<dbReference type="Gene3D" id="3.10.20.90">
    <property type="entry name" value="Phosphatidylinositol 3-kinase Catalytic Subunit, Chain A, domain 1"/>
    <property type="match status" value="1"/>
</dbReference>
<dbReference type="InterPro" id="IPR029071">
    <property type="entry name" value="Ubiquitin-like_domsf"/>
</dbReference>
<dbReference type="PROSITE" id="PS50003">
    <property type="entry name" value="PH_DOMAIN"/>
    <property type="match status" value="1"/>
</dbReference>
<feature type="compositionally biased region" description="Low complexity" evidence="1">
    <location>
        <begin position="978"/>
        <end position="991"/>
    </location>
</feature>
<feature type="compositionally biased region" description="Pro residues" evidence="1">
    <location>
        <begin position="745"/>
        <end position="776"/>
    </location>
</feature>
<feature type="compositionally biased region" description="Low complexity" evidence="1">
    <location>
        <begin position="821"/>
        <end position="837"/>
    </location>
</feature>
<name>A0AAN8IZX2_PATCE</name>
<feature type="domain" description="Ras-associating" evidence="3">
    <location>
        <begin position="181"/>
        <end position="267"/>
    </location>
</feature>
<feature type="compositionally biased region" description="Low complexity" evidence="1">
    <location>
        <begin position="664"/>
        <end position="681"/>
    </location>
</feature>
<dbReference type="Pfam" id="PF00169">
    <property type="entry name" value="PH"/>
    <property type="match status" value="1"/>
</dbReference>
<dbReference type="SUPFAM" id="SSF50729">
    <property type="entry name" value="PH domain-like"/>
    <property type="match status" value="1"/>
</dbReference>
<organism evidence="4 5">
    <name type="scientific">Patella caerulea</name>
    <name type="common">Rayed Mediterranean limpet</name>
    <dbReference type="NCBI Taxonomy" id="87958"/>
    <lineage>
        <taxon>Eukaryota</taxon>
        <taxon>Metazoa</taxon>
        <taxon>Spiralia</taxon>
        <taxon>Lophotrochozoa</taxon>
        <taxon>Mollusca</taxon>
        <taxon>Gastropoda</taxon>
        <taxon>Patellogastropoda</taxon>
        <taxon>Patelloidea</taxon>
        <taxon>Patellidae</taxon>
        <taxon>Patella</taxon>
    </lineage>
</organism>
<dbReference type="PANTHER" id="PTHR11243">
    <property type="entry name" value="GROWTH FACTOR RECEPTOR-BOUND PROTEIN"/>
    <property type="match status" value="1"/>
</dbReference>
<feature type="compositionally biased region" description="Polar residues" evidence="1">
    <location>
        <begin position="595"/>
        <end position="617"/>
    </location>
</feature>
<proteinExistence type="predicted"/>
<evidence type="ECO:0000313" key="4">
    <source>
        <dbReference type="EMBL" id="KAK6166023.1"/>
    </source>
</evidence>
<dbReference type="InterPro" id="IPR011993">
    <property type="entry name" value="PH-like_dom_sf"/>
</dbReference>
<feature type="compositionally biased region" description="Pro residues" evidence="1">
    <location>
        <begin position="891"/>
        <end position="921"/>
    </location>
</feature>
<dbReference type="InterPro" id="IPR039665">
    <property type="entry name" value="PH_APBB1IP"/>
</dbReference>
<gene>
    <name evidence="4" type="ORF">SNE40_022812</name>
</gene>
<feature type="region of interest" description="Disordered" evidence="1">
    <location>
        <begin position="127"/>
        <end position="153"/>
    </location>
</feature>
<feature type="domain" description="PH" evidence="2">
    <location>
        <begin position="311"/>
        <end position="422"/>
    </location>
</feature>
<feature type="compositionally biased region" description="Polar residues" evidence="1">
    <location>
        <begin position="777"/>
        <end position="807"/>
    </location>
</feature>
<feature type="compositionally biased region" description="Polar residues" evidence="1">
    <location>
        <begin position="515"/>
        <end position="524"/>
    </location>
</feature>
<sequence length="1217" mass="133277">MAMESFRFSFLNNEENQDINFDAILGELCELETQLSTTQSELSNNLKFPPGMVSVAREETKDGGSDTIQAELDALAAEITQGLGCSRITHYNLHGNMSSRECYDAGETDSAFSDNASLPSSESFTSMATVSSSTDTTSSSSGDTCSTMSYVPVQSEEEQKARLKAEKIRIALEKIKEAKIRKLFVRVFAEDGSSKSILVDEKMTVGQVTGVLADKNHICLNSNLAVIEHMPDLFMERILEDHDSLVENMVMWTRDSKNKILFEERQQKYDLFKQPEKYLLHGSTSEKSVSLASGQRDRLLQEFYSRGGSHAPEVEGMLYLKADGKKSWKKYFFVLRASGLYYNPKGKISKASKDLVCLVQFDFVEVYHGLNWKKKYHSPTDFTFALKHPQIQKKTSKYIRYFCAETDHCLDRWITGIRMAKFDKQLQTNYDKLLLDISTWDEREETNNQLSEILDQPLLKNLGNLQDSQMSIPEPGSRHSIITVVNASLVRDSSGSDSPKDVVGFDVTPVPQRKGSASASSGESPQHKVPVKRVSFSNTHSVINPTTNEEMLTPLRHRDSITSASTDSSEDSTSSGEGRHGFAPRSKIRAKLPVTTETTRQLSEMFSASVDSPTGECNFSEENRRSVIMNNSERRRSASSLTERRGSSDSGHSRDRRGSFGKGHSSSSHHSSTSSRHSNSSDVNHYAAIQQPALKAGQSFYTAGHLSNGGSVDEDLYQQVYEDPFPPPPVENPEELYTQVVKSQAPPPAVPATNMKPPPPKPPIKPPCAPPAPPSQHTPQDENPYQASGYQQSQHFQYPTEQPQSPGYSPLEAGYSQHLPQNIQQQNHANLQHQHQLQQDHHHASQPPPPGSPLAKAASQNLPQTRPPCANVPPQPPSAAAKPPLKVNGNAPPPPPVKTPAMAPPAPPVVASPPPAPPVAPKPQSNASPLNTMQKSQNGPPTPPAVKPKPMSSPLSPQLSRGPEGPGRNQPNNSTAQKPPAVAPKGPIKIPKPAPLSVANGNHAGPKMNGSPVLRNGPQSPAYNRAQASPKPPTSPCDQKPPKISHVKYPSTGSQYITNNNNSGPKSPTSPNQLPFLSELNKNSQNRTQGNNSSTADVSHAVQQSPNTRNHRRSASAGNAVVKQKDGKKAPPPPKRSQHTRLSSDSSREIKLEPQVIDPIYENCEGIMDINDLPLPPPELLDNYQNPLDLKMATNGNKVKPPPPPPKRNRETQLTPQ</sequence>
<dbReference type="PROSITE" id="PS50200">
    <property type="entry name" value="RA"/>
    <property type="match status" value="1"/>
</dbReference>
<dbReference type="InterPro" id="IPR039664">
    <property type="entry name" value="GRB/APBB1IP"/>
</dbReference>
<dbReference type="SUPFAM" id="SSF54236">
    <property type="entry name" value="Ubiquitin-like"/>
    <property type="match status" value="1"/>
</dbReference>
<keyword evidence="5" id="KW-1185">Reference proteome</keyword>
<feature type="compositionally biased region" description="Low complexity" evidence="1">
    <location>
        <begin position="561"/>
        <end position="575"/>
    </location>
</feature>
<dbReference type="SMART" id="SM00314">
    <property type="entry name" value="RA"/>
    <property type="match status" value="1"/>
</dbReference>
<accession>A0AAN8IZX2</accession>
<feature type="compositionally biased region" description="Basic and acidic residues" evidence="1">
    <location>
        <begin position="632"/>
        <end position="658"/>
    </location>
</feature>
<evidence type="ECO:0000256" key="1">
    <source>
        <dbReference type="SAM" id="MobiDB-lite"/>
    </source>
</evidence>
<dbReference type="EMBL" id="JAZGQO010000021">
    <property type="protein sequence ID" value="KAK6166023.1"/>
    <property type="molecule type" value="Genomic_DNA"/>
</dbReference>
<feature type="region of interest" description="Disordered" evidence="1">
    <location>
        <begin position="492"/>
        <end position="682"/>
    </location>
</feature>
<evidence type="ECO:0000259" key="2">
    <source>
        <dbReference type="PROSITE" id="PS50003"/>
    </source>
</evidence>
<comment type="caution">
    <text evidence="4">The sequence shown here is derived from an EMBL/GenBank/DDBJ whole genome shotgun (WGS) entry which is preliminary data.</text>
</comment>
<feature type="compositionally biased region" description="Polar residues" evidence="1">
    <location>
        <begin position="924"/>
        <end position="939"/>
    </location>
</feature>
<evidence type="ECO:0000259" key="3">
    <source>
        <dbReference type="PROSITE" id="PS50200"/>
    </source>
</evidence>
<dbReference type="Pfam" id="PF21989">
    <property type="entry name" value="RA_2"/>
    <property type="match status" value="1"/>
</dbReference>
<feature type="compositionally biased region" description="Polar residues" evidence="1">
    <location>
        <begin position="1051"/>
        <end position="1108"/>
    </location>
</feature>
<dbReference type="Proteomes" id="UP001347796">
    <property type="component" value="Unassembled WGS sequence"/>
</dbReference>
<dbReference type="InterPro" id="IPR000159">
    <property type="entry name" value="RA_dom"/>
</dbReference>
<evidence type="ECO:0000313" key="5">
    <source>
        <dbReference type="Proteomes" id="UP001347796"/>
    </source>
</evidence>
<feature type="region of interest" description="Disordered" evidence="1">
    <location>
        <begin position="1178"/>
        <end position="1217"/>
    </location>
</feature>
<dbReference type="GO" id="GO:0007165">
    <property type="term" value="P:signal transduction"/>
    <property type="evidence" value="ECO:0007669"/>
    <property type="project" value="InterPro"/>
</dbReference>
<dbReference type="AlphaFoldDB" id="A0AAN8IZX2"/>
<feature type="region of interest" description="Disordered" evidence="1">
    <location>
        <begin position="720"/>
        <end position="1154"/>
    </location>
</feature>
<dbReference type="SMART" id="SM00233">
    <property type="entry name" value="PH"/>
    <property type="match status" value="1"/>
</dbReference>
<feature type="compositionally biased region" description="Low complexity" evidence="1">
    <location>
        <begin position="127"/>
        <end position="149"/>
    </location>
</feature>
<dbReference type="PANTHER" id="PTHR11243:SF23">
    <property type="entry name" value="LD06925P"/>
    <property type="match status" value="1"/>
</dbReference>